<comment type="cofactor">
    <cofactor evidence="1">
        <name>Mg(2+)</name>
        <dbReference type="ChEBI" id="CHEBI:18420"/>
    </cofactor>
</comment>
<organism evidence="7 8">
    <name type="scientific">Fibrobacter intestinalis</name>
    <dbReference type="NCBI Taxonomy" id="28122"/>
    <lineage>
        <taxon>Bacteria</taxon>
        <taxon>Pseudomonadati</taxon>
        <taxon>Fibrobacterota</taxon>
        <taxon>Fibrobacteria</taxon>
        <taxon>Fibrobacterales</taxon>
        <taxon>Fibrobacteraceae</taxon>
        <taxon>Fibrobacter</taxon>
    </lineage>
</organism>
<dbReference type="SFLD" id="SFLDG01017">
    <property type="entry name" value="Polyprenyl_Transferase_Like"/>
    <property type="match status" value="1"/>
</dbReference>
<dbReference type="PANTHER" id="PTHR12001">
    <property type="entry name" value="GERANYLGERANYL PYROPHOSPHATE SYNTHASE"/>
    <property type="match status" value="1"/>
</dbReference>
<dbReference type="InterPro" id="IPR033749">
    <property type="entry name" value="Polyprenyl_synt_CS"/>
</dbReference>
<dbReference type="InterPro" id="IPR000092">
    <property type="entry name" value="Polyprenyl_synt"/>
</dbReference>
<dbReference type="GO" id="GO:0004659">
    <property type="term" value="F:prenyltransferase activity"/>
    <property type="evidence" value="ECO:0007669"/>
    <property type="project" value="InterPro"/>
</dbReference>
<dbReference type="GO" id="GO:0008299">
    <property type="term" value="P:isoprenoid biosynthetic process"/>
    <property type="evidence" value="ECO:0007669"/>
    <property type="project" value="InterPro"/>
</dbReference>
<accession>A0A1M6PJ87</accession>
<keyword evidence="3 6" id="KW-0808">Transferase</keyword>
<dbReference type="PANTHER" id="PTHR12001:SF69">
    <property type="entry name" value="ALL TRANS-POLYPRENYL-DIPHOSPHATE SYNTHASE PDSS1"/>
    <property type="match status" value="1"/>
</dbReference>
<evidence type="ECO:0000256" key="6">
    <source>
        <dbReference type="RuleBase" id="RU004466"/>
    </source>
</evidence>
<evidence type="ECO:0000256" key="1">
    <source>
        <dbReference type="ARBA" id="ARBA00001946"/>
    </source>
</evidence>
<dbReference type="CDD" id="cd00685">
    <property type="entry name" value="Trans_IPPS_HT"/>
    <property type="match status" value="1"/>
</dbReference>
<evidence type="ECO:0000256" key="4">
    <source>
        <dbReference type="ARBA" id="ARBA00022723"/>
    </source>
</evidence>
<evidence type="ECO:0000313" key="7">
    <source>
        <dbReference type="EMBL" id="SHK07993.1"/>
    </source>
</evidence>
<dbReference type="EMBL" id="FRAW01000001">
    <property type="protein sequence ID" value="SHK07993.1"/>
    <property type="molecule type" value="Genomic_DNA"/>
</dbReference>
<evidence type="ECO:0000313" key="8">
    <source>
        <dbReference type="Proteomes" id="UP000184275"/>
    </source>
</evidence>
<dbReference type="InterPro" id="IPR008949">
    <property type="entry name" value="Isoprenoid_synthase_dom_sf"/>
</dbReference>
<dbReference type="SUPFAM" id="SSF48576">
    <property type="entry name" value="Terpenoid synthases"/>
    <property type="match status" value="1"/>
</dbReference>
<dbReference type="Pfam" id="PF00348">
    <property type="entry name" value="polyprenyl_synt"/>
    <property type="match status" value="1"/>
</dbReference>
<dbReference type="PROSITE" id="PS00444">
    <property type="entry name" value="POLYPRENYL_SYNTHASE_2"/>
    <property type="match status" value="1"/>
</dbReference>
<sequence length="335" mass="36946">MNFSGHSSFQEVLQTARTQVQEYLNRADETIIAVARSAPDGVSERMMKLIQRKGKKVRSTVLALIATAGKELPEVDRVAQACAGIELLHLASLVHDDIIDGTTLRRGERTAHVEWGNKVAVLMGDYILSQAMRAVIHEKEREIPLELSSAANRLIVGEICELDSTGDVNISLERYNRIIEGKTAALIEASARIGAFIAGFSKDDVEKFGKIGSHFGIAFQIIDDLLDYGVGASNLDKAKFTDISNGLTTLPLILYLQHEPENNKQAMQELLTRTAEAGVPEEICRRLQKSSAFDKTKEMAMQHIMDASEISDSLPKNEHIETLKAFLLSMAERGN</sequence>
<name>A0A1M6PJ87_9BACT</name>
<evidence type="ECO:0000256" key="5">
    <source>
        <dbReference type="ARBA" id="ARBA00022842"/>
    </source>
</evidence>
<dbReference type="SFLD" id="SFLDS00005">
    <property type="entry name" value="Isoprenoid_Synthase_Type_I"/>
    <property type="match status" value="1"/>
</dbReference>
<evidence type="ECO:0000256" key="2">
    <source>
        <dbReference type="ARBA" id="ARBA00006706"/>
    </source>
</evidence>
<reference evidence="8" key="1">
    <citation type="submission" date="2016-11" db="EMBL/GenBank/DDBJ databases">
        <authorList>
            <person name="Varghese N."/>
            <person name="Submissions S."/>
        </authorList>
    </citation>
    <scope>NUCLEOTIDE SEQUENCE [LARGE SCALE GENOMIC DNA]</scope>
    <source>
        <strain evidence="8">UWOS</strain>
    </source>
</reference>
<proteinExistence type="inferred from homology"/>
<dbReference type="Gene3D" id="1.10.600.10">
    <property type="entry name" value="Farnesyl Diphosphate Synthase"/>
    <property type="match status" value="1"/>
</dbReference>
<dbReference type="Proteomes" id="UP000184275">
    <property type="component" value="Unassembled WGS sequence"/>
</dbReference>
<evidence type="ECO:0000256" key="3">
    <source>
        <dbReference type="ARBA" id="ARBA00022679"/>
    </source>
</evidence>
<gene>
    <name evidence="7" type="ORF">SAMN05720469_1013</name>
</gene>
<dbReference type="AlphaFoldDB" id="A0A1M6PJ87"/>
<dbReference type="RefSeq" id="WP_073301547.1">
    <property type="nucleotide sequence ID" value="NZ_FRAW01000001.1"/>
</dbReference>
<keyword evidence="4" id="KW-0479">Metal-binding</keyword>
<dbReference type="PROSITE" id="PS00723">
    <property type="entry name" value="POLYPRENYL_SYNTHASE_1"/>
    <property type="match status" value="1"/>
</dbReference>
<keyword evidence="8" id="KW-1185">Reference proteome</keyword>
<protein>
    <submittedName>
        <fullName evidence="7">Octaprenyl-diphosphate synthase</fullName>
    </submittedName>
</protein>
<comment type="similarity">
    <text evidence="2 6">Belongs to the FPP/GGPP synthase family.</text>
</comment>
<dbReference type="GO" id="GO:0046872">
    <property type="term" value="F:metal ion binding"/>
    <property type="evidence" value="ECO:0007669"/>
    <property type="project" value="UniProtKB-KW"/>
</dbReference>
<keyword evidence="5" id="KW-0460">Magnesium</keyword>